<dbReference type="EMBL" id="DS113451">
    <property type="protein sequence ID" value="EAY05342.1"/>
    <property type="molecule type" value="Genomic_DNA"/>
</dbReference>
<dbReference type="Proteomes" id="UP000001542">
    <property type="component" value="Unassembled WGS sequence"/>
</dbReference>
<name>A2EPT1_TRIV3</name>
<dbReference type="SMR" id="A2EPT1"/>
<evidence type="ECO:0000256" key="1">
    <source>
        <dbReference type="SAM" id="Coils"/>
    </source>
</evidence>
<protein>
    <submittedName>
        <fullName evidence="3">Uncharacterized protein</fullName>
    </submittedName>
</protein>
<feature type="region of interest" description="Disordered" evidence="2">
    <location>
        <begin position="329"/>
        <end position="355"/>
    </location>
</feature>
<dbReference type="VEuPathDB" id="TrichDB:TVAGG3_0352400"/>
<accession>A2EPT1</accession>
<dbReference type="VEuPathDB" id="TrichDB:TVAG_153760"/>
<feature type="coiled-coil region" evidence="1">
    <location>
        <begin position="199"/>
        <end position="241"/>
    </location>
</feature>
<evidence type="ECO:0000313" key="3">
    <source>
        <dbReference type="EMBL" id="EAY05342.1"/>
    </source>
</evidence>
<reference evidence="3" key="2">
    <citation type="journal article" date="2007" name="Science">
        <title>Draft genome sequence of the sexually transmitted pathogen Trichomonas vaginalis.</title>
        <authorList>
            <person name="Carlton J.M."/>
            <person name="Hirt R.P."/>
            <person name="Silva J.C."/>
            <person name="Delcher A.L."/>
            <person name="Schatz M."/>
            <person name="Zhao Q."/>
            <person name="Wortman J.R."/>
            <person name="Bidwell S.L."/>
            <person name="Alsmark U.C.M."/>
            <person name="Besteiro S."/>
            <person name="Sicheritz-Ponten T."/>
            <person name="Noel C.J."/>
            <person name="Dacks J.B."/>
            <person name="Foster P.G."/>
            <person name="Simillion C."/>
            <person name="Van de Peer Y."/>
            <person name="Miranda-Saavedra D."/>
            <person name="Barton G.J."/>
            <person name="Westrop G.D."/>
            <person name="Mueller S."/>
            <person name="Dessi D."/>
            <person name="Fiori P.L."/>
            <person name="Ren Q."/>
            <person name="Paulsen I."/>
            <person name="Zhang H."/>
            <person name="Bastida-Corcuera F.D."/>
            <person name="Simoes-Barbosa A."/>
            <person name="Brown M.T."/>
            <person name="Hayes R.D."/>
            <person name="Mukherjee M."/>
            <person name="Okumura C.Y."/>
            <person name="Schneider R."/>
            <person name="Smith A.J."/>
            <person name="Vanacova S."/>
            <person name="Villalvazo M."/>
            <person name="Haas B.J."/>
            <person name="Pertea M."/>
            <person name="Feldblyum T.V."/>
            <person name="Utterback T.R."/>
            <person name="Shu C.L."/>
            <person name="Osoegawa K."/>
            <person name="de Jong P.J."/>
            <person name="Hrdy I."/>
            <person name="Horvathova L."/>
            <person name="Zubacova Z."/>
            <person name="Dolezal P."/>
            <person name="Malik S.B."/>
            <person name="Logsdon J.M. Jr."/>
            <person name="Henze K."/>
            <person name="Gupta A."/>
            <person name="Wang C.C."/>
            <person name="Dunne R.L."/>
            <person name="Upcroft J.A."/>
            <person name="Upcroft P."/>
            <person name="White O."/>
            <person name="Salzberg S.L."/>
            <person name="Tang P."/>
            <person name="Chiu C.-H."/>
            <person name="Lee Y.-S."/>
            <person name="Embley T.M."/>
            <person name="Coombs G.H."/>
            <person name="Mottram J.C."/>
            <person name="Tachezy J."/>
            <person name="Fraser-Liggett C.M."/>
            <person name="Johnson P.J."/>
        </authorList>
    </citation>
    <scope>NUCLEOTIDE SEQUENCE [LARGE SCALE GENOMIC DNA]</scope>
    <source>
        <strain evidence="3">G3</strain>
    </source>
</reference>
<reference evidence="3" key="1">
    <citation type="submission" date="2006-10" db="EMBL/GenBank/DDBJ databases">
        <authorList>
            <person name="Amadeo P."/>
            <person name="Zhao Q."/>
            <person name="Wortman J."/>
            <person name="Fraser-Liggett C."/>
            <person name="Carlton J."/>
        </authorList>
    </citation>
    <scope>NUCLEOTIDE SEQUENCE</scope>
    <source>
        <strain evidence="3">G3</strain>
    </source>
</reference>
<dbReference type="AlphaFoldDB" id="A2EPT1"/>
<evidence type="ECO:0000313" key="4">
    <source>
        <dbReference type="Proteomes" id="UP000001542"/>
    </source>
</evidence>
<keyword evidence="4" id="KW-1185">Reference proteome</keyword>
<proteinExistence type="predicted"/>
<feature type="compositionally biased region" description="Basic and acidic residues" evidence="2">
    <location>
        <begin position="332"/>
        <end position="345"/>
    </location>
</feature>
<keyword evidence="1" id="KW-0175">Coiled coil</keyword>
<dbReference type="InParanoid" id="A2EPT1"/>
<dbReference type="KEGG" id="tva:4763208"/>
<evidence type="ECO:0000256" key="2">
    <source>
        <dbReference type="SAM" id="MobiDB-lite"/>
    </source>
</evidence>
<sequence>MYRPRTPKSSRSSTRRAPRKVLPTYIYTEDNLHNLNEVVISIINGIGMDVVDPALFLYLVGPLNDAAIRMQRCKSYSAVRQIDIALDYINSYNTRQNLADAEGEDSEYAKIYYSNPDLKPFVEAALDGQPLPPVSRQMKDDIVAKLRYVMASATDDKLYHQAQDTLIMIASEKKLGERSVYDLDFLRETEPDLSEDAKIEMINQNLRRSLRKNKSEENAELERLENNLNAQLNLITRLREIFPPKMAKSSEIGELRKKEKLYQTMNQPFKASKVRDQINNLKQKNQEEFQNKVELDFETQKQMLISKYEEKVALKREYYKRQAYKLKQTAAKQREAVERNRESRSVHYGSNLPKL</sequence>
<dbReference type="RefSeq" id="XP_001317565.1">
    <property type="nucleotide sequence ID" value="XM_001317530.1"/>
</dbReference>
<organism evidence="3 4">
    <name type="scientific">Trichomonas vaginalis (strain ATCC PRA-98 / G3)</name>
    <dbReference type="NCBI Taxonomy" id="412133"/>
    <lineage>
        <taxon>Eukaryota</taxon>
        <taxon>Metamonada</taxon>
        <taxon>Parabasalia</taxon>
        <taxon>Trichomonadida</taxon>
        <taxon>Trichomonadidae</taxon>
        <taxon>Trichomonas</taxon>
    </lineage>
</organism>
<gene>
    <name evidence="3" type="ORF">TVAG_153760</name>
</gene>